<dbReference type="InterPro" id="IPR054251">
    <property type="entry name" value="DUF6982"/>
</dbReference>
<gene>
    <name evidence="1" type="ORF">AMJ52_00830</name>
</gene>
<evidence type="ECO:0000313" key="2">
    <source>
        <dbReference type="Proteomes" id="UP000051012"/>
    </source>
</evidence>
<sequence>MLTELRYERNRIVAHFKDGNLLKGYTQDFIPQRETFTVASAYERESVSEVNTVDLKALFFVKTFKGNNDYVERKTFDDFDAFGLRGLKIKIKFFDGEIIRGMSFDYSKHYRGFFLIPVDPKSNNEMIYVVSSSLVDIAVGTEADK</sequence>
<name>A0A0S7YIM9_UNCT6</name>
<dbReference type="EMBL" id="LJNI01000006">
    <property type="protein sequence ID" value="KPJ74371.1"/>
    <property type="molecule type" value="Genomic_DNA"/>
</dbReference>
<comment type="caution">
    <text evidence="1">The sequence shown here is derived from an EMBL/GenBank/DDBJ whole genome shotgun (WGS) entry which is preliminary data.</text>
</comment>
<protein>
    <submittedName>
        <fullName evidence="1">Uncharacterized protein</fullName>
    </submittedName>
</protein>
<accession>A0A0S7YIM9</accession>
<dbReference type="Pfam" id="PF22478">
    <property type="entry name" value="DUF6982"/>
    <property type="match status" value="1"/>
</dbReference>
<dbReference type="Proteomes" id="UP000051012">
    <property type="component" value="Unassembled WGS sequence"/>
</dbReference>
<proteinExistence type="predicted"/>
<evidence type="ECO:0000313" key="1">
    <source>
        <dbReference type="EMBL" id="KPJ74371.1"/>
    </source>
</evidence>
<reference evidence="1 2" key="1">
    <citation type="journal article" date="2015" name="Microbiome">
        <title>Genomic resolution of linkages in carbon, nitrogen, and sulfur cycling among widespread estuary sediment bacteria.</title>
        <authorList>
            <person name="Baker B.J."/>
            <person name="Lazar C.S."/>
            <person name="Teske A.P."/>
            <person name="Dick G.J."/>
        </authorList>
    </citation>
    <scope>NUCLEOTIDE SEQUENCE [LARGE SCALE GENOMIC DNA]</scope>
    <source>
        <strain evidence="1">DG_78</strain>
    </source>
</reference>
<dbReference type="AlphaFoldDB" id="A0A0S7YIM9"/>
<organism evidence="1 2">
    <name type="scientific">candidate division TA06 bacterium DG_78</name>
    <dbReference type="NCBI Taxonomy" id="1703772"/>
    <lineage>
        <taxon>Bacteria</taxon>
        <taxon>Bacteria division TA06</taxon>
    </lineage>
</organism>